<dbReference type="InterPro" id="IPR020518">
    <property type="entry name" value="Tscrpt_reg_PrtN"/>
</dbReference>
<evidence type="ECO:0000313" key="2">
    <source>
        <dbReference type="Proteomes" id="UP000587524"/>
    </source>
</evidence>
<gene>
    <name evidence="1" type="ORF">HNQ97_000589</name>
</gene>
<dbReference type="RefSeq" id="WP_182573447.1">
    <property type="nucleotide sequence ID" value="NZ_JACJHY010000002.1"/>
</dbReference>
<dbReference type="EMBL" id="JACJHZ010000002">
    <property type="protein sequence ID" value="MBA9018603.1"/>
    <property type="molecule type" value="Genomic_DNA"/>
</dbReference>
<dbReference type="Proteomes" id="UP000587524">
    <property type="component" value="Unassembled WGS sequence"/>
</dbReference>
<reference evidence="1 2" key="1">
    <citation type="submission" date="2020-08" db="EMBL/GenBank/DDBJ databases">
        <title>Genomic Encyclopedia of Type Strains, Phase IV (KMG-IV): sequencing the most valuable type-strain genomes for metagenomic binning, comparative biology and taxonomic classification.</title>
        <authorList>
            <person name="Goeker M."/>
        </authorList>
    </citation>
    <scope>NUCLEOTIDE SEQUENCE [LARGE SCALE GENOMIC DNA]</scope>
    <source>
        <strain evidence="1 2">DSM 17455</strain>
    </source>
</reference>
<protein>
    <recommendedName>
        <fullName evidence="3">Pyocin activator protein PrtN</fullName>
    </recommendedName>
</protein>
<organism evidence="1 2">
    <name type="scientific">Aminobacter ciceronei</name>
    <dbReference type="NCBI Taxonomy" id="150723"/>
    <lineage>
        <taxon>Bacteria</taxon>
        <taxon>Pseudomonadati</taxon>
        <taxon>Pseudomonadota</taxon>
        <taxon>Alphaproteobacteria</taxon>
        <taxon>Hyphomicrobiales</taxon>
        <taxon>Phyllobacteriaceae</taxon>
        <taxon>Aminobacter</taxon>
    </lineage>
</organism>
<accession>A0ABR6C0W1</accession>
<evidence type="ECO:0000313" key="1">
    <source>
        <dbReference type="EMBL" id="MBA9018603.1"/>
    </source>
</evidence>
<comment type="caution">
    <text evidence="1">The sequence shown here is derived from an EMBL/GenBank/DDBJ whole genome shotgun (WGS) entry which is preliminary data.</text>
</comment>
<dbReference type="Pfam" id="PF11112">
    <property type="entry name" value="PyocinActivator"/>
    <property type="match status" value="1"/>
</dbReference>
<name>A0ABR6C0W1_9HYPH</name>
<evidence type="ECO:0008006" key="3">
    <source>
        <dbReference type="Google" id="ProtNLM"/>
    </source>
</evidence>
<proteinExistence type="predicted"/>
<keyword evidence="2" id="KW-1185">Reference proteome</keyword>
<sequence>MNTAFILMAQYERAVIPLETVCKDYFQHLTPTTFMRKSLAGEIKLPVIRIDEGQKAARGIMLSDLAKWIDDRHAEAVEEIRKIHG</sequence>